<dbReference type="RefSeq" id="WP_254154074.1">
    <property type="nucleotide sequence ID" value="NZ_JAHESD010000025.1"/>
</dbReference>
<sequence>MEIAGLILYLLITGYITLYVGQVLFKNGRHFLIQMLVREDLTNAVNRILLTGYYLVNLGYVFIMLTNHPPMRTLHHLISALSTSVGTIMLTLGTMHFFNIAVVILWNKLNNTKRVTI</sequence>
<keyword evidence="1" id="KW-0472">Membrane</keyword>
<proteinExistence type="predicted"/>
<feature type="transmembrane region" description="Helical" evidence="1">
    <location>
        <begin position="6"/>
        <end position="25"/>
    </location>
</feature>
<organism evidence="2 3">
    <name type="scientific">Chryseosolibacter indicus</name>
    <dbReference type="NCBI Taxonomy" id="2782351"/>
    <lineage>
        <taxon>Bacteria</taxon>
        <taxon>Pseudomonadati</taxon>
        <taxon>Bacteroidota</taxon>
        <taxon>Cytophagia</taxon>
        <taxon>Cytophagales</taxon>
        <taxon>Chryseotaleaceae</taxon>
        <taxon>Chryseosolibacter</taxon>
    </lineage>
</organism>
<feature type="transmembrane region" description="Helical" evidence="1">
    <location>
        <begin position="85"/>
        <end position="106"/>
    </location>
</feature>
<reference evidence="2 3" key="1">
    <citation type="submission" date="2021-05" db="EMBL/GenBank/DDBJ databases">
        <title>A Polyphasic approach of four new species of the genus Ohtaekwangia: Ohtaekwangia histidinii sp. nov., Ohtaekwangia cretensis sp. nov., Ohtaekwangia indiensis sp. nov., Ohtaekwangia reichenbachii sp. nov. from diverse environment.</title>
        <authorList>
            <person name="Octaviana S."/>
        </authorList>
    </citation>
    <scope>NUCLEOTIDE SEQUENCE [LARGE SCALE GENOMIC DNA]</scope>
    <source>
        <strain evidence="2 3">PWU20</strain>
    </source>
</reference>
<dbReference type="Proteomes" id="UP000772618">
    <property type="component" value="Unassembled WGS sequence"/>
</dbReference>
<dbReference type="EMBL" id="JAHESD010000025">
    <property type="protein sequence ID" value="MBT1704113.1"/>
    <property type="molecule type" value="Genomic_DNA"/>
</dbReference>
<evidence type="ECO:0000313" key="3">
    <source>
        <dbReference type="Proteomes" id="UP000772618"/>
    </source>
</evidence>
<name>A0ABS5VRP2_9BACT</name>
<evidence type="ECO:0000313" key="2">
    <source>
        <dbReference type="EMBL" id="MBT1704113.1"/>
    </source>
</evidence>
<feature type="transmembrane region" description="Helical" evidence="1">
    <location>
        <begin position="45"/>
        <end position="65"/>
    </location>
</feature>
<protein>
    <recommendedName>
        <fullName evidence="4">Integral membrane protein</fullName>
    </recommendedName>
</protein>
<evidence type="ECO:0008006" key="4">
    <source>
        <dbReference type="Google" id="ProtNLM"/>
    </source>
</evidence>
<keyword evidence="1" id="KW-1133">Transmembrane helix</keyword>
<comment type="caution">
    <text evidence="2">The sequence shown here is derived from an EMBL/GenBank/DDBJ whole genome shotgun (WGS) entry which is preliminary data.</text>
</comment>
<keyword evidence="3" id="KW-1185">Reference proteome</keyword>
<evidence type="ECO:0000256" key="1">
    <source>
        <dbReference type="SAM" id="Phobius"/>
    </source>
</evidence>
<keyword evidence="1" id="KW-0812">Transmembrane</keyword>
<gene>
    <name evidence="2" type="ORF">KK060_12540</name>
</gene>
<accession>A0ABS5VRP2</accession>